<keyword evidence="1" id="KW-0812">Transmembrane</keyword>
<name>A0A8G1VJU8_9EURO</name>
<dbReference type="GeneID" id="37169182"/>
<protein>
    <submittedName>
        <fullName evidence="2">Uncharacterized protein</fullName>
    </submittedName>
</protein>
<keyword evidence="3" id="KW-1185">Reference proteome</keyword>
<dbReference type="RefSeq" id="XP_025512962.1">
    <property type="nucleotide sequence ID" value="XM_025665780.1"/>
</dbReference>
<gene>
    <name evidence="2" type="ORF">BO85DRAFT_91097</name>
</gene>
<dbReference type="AlphaFoldDB" id="A0A8G1VJU8"/>
<feature type="transmembrane region" description="Helical" evidence="1">
    <location>
        <begin position="55"/>
        <end position="77"/>
    </location>
</feature>
<dbReference type="Proteomes" id="UP000249526">
    <property type="component" value="Unassembled WGS sequence"/>
</dbReference>
<organism evidence="2 3">
    <name type="scientific">Aspergillus piperis CBS 112811</name>
    <dbReference type="NCBI Taxonomy" id="1448313"/>
    <lineage>
        <taxon>Eukaryota</taxon>
        <taxon>Fungi</taxon>
        <taxon>Dikarya</taxon>
        <taxon>Ascomycota</taxon>
        <taxon>Pezizomycotina</taxon>
        <taxon>Eurotiomycetes</taxon>
        <taxon>Eurotiomycetidae</taxon>
        <taxon>Eurotiales</taxon>
        <taxon>Aspergillaceae</taxon>
        <taxon>Aspergillus</taxon>
        <taxon>Aspergillus subgen. Circumdati</taxon>
    </lineage>
</organism>
<keyword evidence="1" id="KW-0472">Membrane</keyword>
<evidence type="ECO:0000313" key="2">
    <source>
        <dbReference type="EMBL" id="RAH55040.1"/>
    </source>
</evidence>
<sequence>MLFYHSYSLCFCLIFLFLSRPNSLIERMIRSATRLTFPPLERNGRTALKLKIDLFFFFPFFFSSCLFIYYIYIYIYISTFYQTTCILVLSTVFTHTRFAPSYNVLYLYCYKCHTGFSKHVVIDVK</sequence>
<proteinExistence type="predicted"/>
<reference evidence="2 3" key="1">
    <citation type="submission" date="2018-02" db="EMBL/GenBank/DDBJ databases">
        <title>The genomes of Aspergillus section Nigri reveals drivers in fungal speciation.</title>
        <authorList>
            <consortium name="DOE Joint Genome Institute"/>
            <person name="Vesth T.C."/>
            <person name="Nybo J."/>
            <person name="Theobald S."/>
            <person name="Brandl J."/>
            <person name="Frisvad J.C."/>
            <person name="Nielsen K.F."/>
            <person name="Lyhne E.K."/>
            <person name="Kogle M.E."/>
            <person name="Kuo A."/>
            <person name="Riley R."/>
            <person name="Clum A."/>
            <person name="Nolan M."/>
            <person name="Lipzen A."/>
            <person name="Salamov A."/>
            <person name="Henrissat B."/>
            <person name="Wiebenga A."/>
            <person name="De vries R.P."/>
            <person name="Grigoriev I.V."/>
            <person name="Mortensen U.H."/>
            <person name="Andersen M.R."/>
            <person name="Baker S.E."/>
        </authorList>
    </citation>
    <scope>NUCLEOTIDE SEQUENCE [LARGE SCALE GENOMIC DNA]</scope>
    <source>
        <strain evidence="2 3">CBS 112811</strain>
    </source>
</reference>
<dbReference type="EMBL" id="KZ825070">
    <property type="protein sequence ID" value="RAH55040.1"/>
    <property type="molecule type" value="Genomic_DNA"/>
</dbReference>
<evidence type="ECO:0000256" key="1">
    <source>
        <dbReference type="SAM" id="Phobius"/>
    </source>
</evidence>
<accession>A0A8G1VJU8</accession>
<keyword evidence="1" id="KW-1133">Transmembrane helix</keyword>
<evidence type="ECO:0000313" key="3">
    <source>
        <dbReference type="Proteomes" id="UP000249526"/>
    </source>
</evidence>